<name>A0AAD5GD01_AMBAR</name>
<dbReference type="InterPro" id="IPR032710">
    <property type="entry name" value="NTF2-like_dom_sf"/>
</dbReference>
<gene>
    <name evidence="3" type="ORF">M8C21_005190</name>
</gene>
<evidence type="ECO:0000256" key="1">
    <source>
        <dbReference type="ARBA" id="ARBA00022884"/>
    </source>
</evidence>
<dbReference type="PANTHER" id="PTHR10693">
    <property type="entry name" value="RAS GTPASE-ACTIVATING PROTEIN-BINDING PROTEIN"/>
    <property type="match status" value="1"/>
</dbReference>
<feature type="domain" description="NTF2" evidence="2">
    <location>
        <begin position="1"/>
        <end position="73"/>
    </location>
</feature>
<dbReference type="InterPro" id="IPR002075">
    <property type="entry name" value="NTF2_dom"/>
</dbReference>
<dbReference type="GO" id="GO:0003729">
    <property type="term" value="F:mRNA binding"/>
    <property type="evidence" value="ECO:0007669"/>
    <property type="project" value="TreeGrafter"/>
</dbReference>
<keyword evidence="4" id="KW-1185">Reference proteome</keyword>
<dbReference type="GO" id="GO:0005829">
    <property type="term" value="C:cytosol"/>
    <property type="evidence" value="ECO:0007669"/>
    <property type="project" value="TreeGrafter"/>
</dbReference>
<dbReference type="EMBL" id="JAMZMK010009457">
    <property type="protein sequence ID" value="KAI7735643.1"/>
    <property type="molecule type" value="Genomic_DNA"/>
</dbReference>
<comment type="caution">
    <text evidence="3">The sequence shown here is derived from an EMBL/GenBank/DDBJ whole genome shotgun (WGS) entry which is preliminary data.</text>
</comment>
<dbReference type="Gene3D" id="3.10.450.50">
    <property type="match status" value="1"/>
</dbReference>
<evidence type="ECO:0000259" key="2">
    <source>
        <dbReference type="PROSITE" id="PS50177"/>
    </source>
</evidence>
<reference evidence="3" key="1">
    <citation type="submission" date="2022-06" db="EMBL/GenBank/DDBJ databases">
        <title>Uncovering the hologenomic basis of an extraordinary plant invasion.</title>
        <authorList>
            <person name="Bieker V.C."/>
            <person name="Martin M.D."/>
            <person name="Gilbert T."/>
            <person name="Hodgins K."/>
            <person name="Battlay P."/>
            <person name="Petersen B."/>
            <person name="Wilson J."/>
        </authorList>
    </citation>
    <scope>NUCLEOTIDE SEQUENCE</scope>
    <source>
        <strain evidence="3">AA19_3_7</strain>
        <tissue evidence="3">Leaf</tissue>
    </source>
</reference>
<dbReference type="PROSITE" id="PS50177">
    <property type="entry name" value="NTF2_DOMAIN"/>
    <property type="match status" value="1"/>
</dbReference>
<dbReference type="SUPFAM" id="SSF54427">
    <property type="entry name" value="NTF2-like"/>
    <property type="match status" value="1"/>
</dbReference>
<evidence type="ECO:0000313" key="3">
    <source>
        <dbReference type="EMBL" id="KAI7735643.1"/>
    </source>
</evidence>
<dbReference type="AlphaFoldDB" id="A0AAD5GD01"/>
<accession>A0AAD5GD01</accession>
<dbReference type="InterPro" id="IPR018222">
    <property type="entry name" value="Nuclear_transport_factor_2_euk"/>
</dbReference>
<proteinExistence type="predicted"/>
<organism evidence="3 4">
    <name type="scientific">Ambrosia artemisiifolia</name>
    <name type="common">Common ragweed</name>
    <dbReference type="NCBI Taxonomy" id="4212"/>
    <lineage>
        <taxon>Eukaryota</taxon>
        <taxon>Viridiplantae</taxon>
        <taxon>Streptophyta</taxon>
        <taxon>Embryophyta</taxon>
        <taxon>Tracheophyta</taxon>
        <taxon>Spermatophyta</taxon>
        <taxon>Magnoliopsida</taxon>
        <taxon>eudicotyledons</taxon>
        <taxon>Gunneridae</taxon>
        <taxon>Pentapetalae</taxon>
        <taxon>asterids</taxon>
        <taxon>campanulids</taxon>
        <taxon>Asterales</taxon>
        <taxon>Asteraceae</taxon>
        <taxon>Asteroideae</taxon>
        <taxon>Heliantheae alliance</taxon>
        <taxon>Heliantheae</taxon>
        <taxon>Ambrosia</taxon>
    </lineage>
</organism>
<dbReference type="PANTHER" id="PTHR10693:SF83">
    <property type="entry name" value="NUCLEAR TRANSPORT FACTOR 2, NTF2-LIKE DOMAIN PROTEIN-RELATED"/>
    <property type="match status" value="1"/>
</dbReference>
<sequence>MEIQTLVESLHWTGIEIKTINSAESWSKGITVVVSGSVKSDCFNGWREFVHTFSLAPQQKDKTYMVMNDIFHFVTKKDSSAAKRPLETFANWHKDPKDTTGVKIEADSFEPWMNQTIYFPGIRESDCHDGPVVITATIAGHFIQRIYFAEGSELEIMYEHCFLQLDENIRRNLIDDPRPLVGALGEVVRPLGRIKLPVIIGDGGRFRKLEMTFLVIRSPRSSPNVIIGRSGLCALRAVISINHGAIKFPTPSGIATIVSPSDDERIHQAA</sequence>
<dbReference type="Proteomes" id="UP001206925">
    <property type="component" value="Unassembled WGS sequence"/>
</dbReference>
<protein>
    <recommendedName>
        <fullName evidence="2">NTF2 domain-containing protein</fullName>
    </recommendedName>
</protein>
<dbReference type="Pfam" id="PF02136">
    <property type="entry name" value="NTF2"/>
    <property type="match status" value="1"/>
</dbReference>
<dbReference type="GO" id="GO:1990904">
    <property type="term" value="C:ribonucleoprotein complex"/>
    <property type="evidence" value="ECO:0007669"/>
    <property type="project" value="TreeGrafter"/>
</dbReference>
<keyword evidence="1" id="KW-0694">RNA-binding</keyword>
<dbReference type="InterPro" id="IPR039539">
    <property type="entry name" value="Ras_GTPase_bind_prot"/>
</dbReference>
<evidence type="ECO:0000313" key="4">
    <source>
        <dbReference type="Proteomes" id="UP001206925"/>
    </source>
</evidence>